<dbReference type="PROSITE" id="PS50931">
    <property type="entry name" value="HTH_LYSR"/>
    <property type="match status" value="1"/>
</dbReference>
<reference evidence="6" key="1">
    <citation type="submission" date="2019-11" db="EMBL/GenBank/DDBJ databases">
        <authorList>
            <person name="Feng L."/>
        </authorList>
    </citation>
    <scope>NUCLEOTIDE SEQUENCE</scope>
    <source>
        <strain evidence="6">VrattiLFYP33</strain>
    </source>
</reference>
<gene>
    <name evidence="6" type="primary">oxyR</name>
    <name evidence="6" type="ORF">VRLFYP33_02186</name>
</gene>
<evidence type="ECO:0000256" key="2">
    <source>
        <dbReference type="ARBA" id="ARBA00023015"/>
    </source>
</evidence>
<proteinExistence type="inferred from homology"/>
<dbReference type="AlphaFoldDB" id="A0A6N3F6D6"/>
<dbReference type="Pfam" id="PF03466">
    <property type="entry name" value="LysR_substrate"/>
    <property type="match status" value="1"/>
</dbReference>
<keyword evidence="4" id="KW-0804">Transcription</keyword>
<dbReference type="GO" id="GO:0003700">
    <property type="term" value="F:DNA-binding transcription factor activity"/>
    <property type="evidence" value="ECO:0007669"/>
    <property type="project" value="InterPro"/>
</dbReference>
<comment type="similarity">
    <text evidence="1">Belongs to the LysR transcriptional regulatory family.</text>
</comment>
<dbReference type="GO" id="GO:0032993">
    <property type="term" value="C:protein-DNA complex"/>
    <property type="evidence" value="ECO:0007669"/>
    <property type="project" value="TreeGrafter"/>
</dbReference>
<dbReference type="Gene3D" id="3.40.190.10">
    <property type="entry name" value="Periplasmic binding protein-like II"/>
    <property type="match status" value="2"/>
</dbReference>
<dbReference type="EMBL" id="CACRUX010000097">
    <property type="protein sequence ID" value="VYU47697.1"/>
    <property type="molecule type" value="Genomic_DNA"/>
</dbReference>
<sequence length="275" mass="31822">MIDLILLEQLIAFNDFGTLSKAAEQLNISQPALTRSMQRLEDELGIQLFIRTKNRMTLTDTGYYTVSQARQLLRHTDDFYQKIHQYALQQVVLYVGASAPGPLYKVEYRAKERKLEQKLNTEMADDQTLREKLLNEECQLVITDKPIDNPKVITELFFNEVLSLTVPPDHPLADREFVTKEDLADLTMLLRTQLGIWEDFVNQLTETTFIKQSEPETFNALVAASNLPSFITNVSKLNWHVPENRIKIPIKEDAATIPFYMNSLKKHRHLMEQLL</sequence>
<dbReference type="Pfam" id="PF00126">
    <property type="entry name" value="HTH_1"/>
    <property type="match status" value="1"/>
</dbReference>
<dbReference type="InterPro" id="IPR000847">
    <property type="entry name" value="LysR_HTH_N"/>
</dbReference>
<evidence type="ECO:0000256" key="1">
    <source>
        <dbReference type="ARBA" id="ARBA00009437"/>
    </source>
</evidence>
<dbReference type="PANTHER" id="PTHR30346">
    <property type="entry name" value="TRANSCRIPTIONAL DUAL REGULATOR HCAR-RELATED"/>
    <property type="match status" value="1"/>
</dbReference>
<organism evidence="6">
    <name type="scientific">Veillonella ratti</name>
    <dbReference type="NCBI Taxonomy" id="103892"/>
    <lineage>
        <taxon>Bacteria</taxon>
        <taxon>Bacillati</taxon>
        <taxon>Bacillota</taxon>
        <taxon>Negativicutes</taxon>
        <taxon>Veillonellales</taxon>
        <taxon>Veillonellaceae</taxon>
        <taxon>Veillonella</taxon>
    </lineage>
</organism>
<dbReference type="PRINTS" id="PR00039">
    <property type="entry name" value="HTHLYSR"/>
</dbReference>
<evidence type="ECO:0000256" key="4">
    <source>
        <dbReference type="ARBA" id="ARBA00023163"/>
    </source>
</evidence>
<protein>
    <submittedName>
        <fullName evidence="6">Hydrogen peroxide-inducible genes activator</fullName>
    </submittedName>
</protein>
<dbReference type="GO" id="GO:0003677">
    <property type="term" value="F:DNA binding"/>
    <property type="evidence" value="ECO:0007669"/>
    <property type="project" value="UniProtKB-KW"/>
</dbReference>
<dbReference type="InterPro" id="IPR036390">
    <property type="entry name" value="WH_DNA-bd_sf"/>
</dbReference>
<dbReference type="PANTHER" id="PTHR30346:SF28">
    <property type="entry name" value="HTH-TYPE TRANSCRIPTIONAL REGULATOR CYNR"/>
    <property type="match status" value="1"/>
</dbReference>
<dbReference type="SUPFAM" id="SSF53850">
    <property type="entry name" value="Periplasmic binding protein-like II"/>
    <property type="match status" value="1"/>
</dbReference>
<dbReference type="InterPro" id="IPR036388">
    <property type="entry name" value="WH-like_DNA-bd_sf"/>
</dbReference>
<keyword evidence="2" id="KW-0805">Transcription regulation</keyword>
<dbReference type="InterPro" id="IPR005119">
    <property type="entry name" value="LysR_subst-bd"/>
</dbReference>
<dbReference type="SUPFAM" id="SSF46785">
    <property type="entry name" value="Winged helix' DNA-binding domain"/>
    <property type="match status" value="1"/>
</dbReference>
<dbReference type="Gene3D" id="1.10.10.10">
    <property type="entry name" value="Winged helix-like DNA-binding domain superfamily/Winged helix DNA-binding domain"/>
    <property type="match status" value="1"/>
</dbReference>
<evidence type="ECO:0000259" key="5">
    <source>
        <dbReference type="PROSITE" id="PS50931"/>
    </source>
</evidence>
<name>A0A6N3F6D6_9FIRM</name>
<evidence type="ECO:0000313" key="6">
    <source>
        <dbReference type="EMBL" id="VYU47697.1"/>
    </source>
</evidence>
<keyword evidence="3" id="KW-0238">DNA-binding</keyword>
<dbReference type="RefSeq" id="WP_156705713.1">
    <property type="nucleotide sequence ID" value="NZ_CACRUX010000097.1"/>
</dbReference>
<accession>A0A6N3F6D6</accession>
<feature type="domain" description="HTH lysR-type" evidence="5">
    <location>
        <begin position="2"/>
        <end position="59"/>
    </location>
</feature>
<evidence type="ECO:0000256" key="3">
    <source>
        <dbReference type="ARBA" id="ARBA00023125"/>
    </source>
</evidence>